<comment type="caution">
    <text evidence="2">The sequence shown here is derived from an EMBL/GenBank/DDBJ whole genome shotgun (WGS) entry which is preliminary data.</text>
</comment>
<feature type="non-terminal residue" evidence="2">
    <location>
        <position position="112"/>
    </location>
</feature>
<dbReference type="AlphaFoldDB" id="T1B795"/>
<dbReference type="Gene3D" id="3.30.70.1430">
    <property type="entry name" value="Multidrug efflux transporter AcrB pore domain"/>
    <property type="match status" value="1"/>
</dbReference>
<gene>
    <name evidence="2" type="ORF">B1A_07136</name>
</gene>
<name>T1B795_9ZZZZ</name>
<reference evidence="2" key="1">
    <citation type="submission" date="2013-08" db="EMBL/GenBank/DDBJ databases">
        <authorList>
            <person name="Mendez C."/>
            <person name="Richter M."/>
            <person name="Ferrer M."/>
            <person name="Sanchez J."/>
        </authorList>
    </citation>
    <scope>NUCLEOTIDE SEQUENCE</scope>
</reference>
<protein>
    <submittedName>
        <fullName evidence="2">Transporter, AcrB/AcrD/AcrF family</fullName>
    </submittedName>
</protein>
<feature type="non-terminal residue" evidence="2">
    <location>
        <position position="1"/>
    </location>
</feature>
<accession>T1B795</accession>
<dbReference type="GO" id="GO:0022857">
    <property type="term" value="F:transmembrane transporter activity"/>
    <property type="evidence" value="ECO:0007669"/>
    <property type="project" value="InterPro"/>
</dbReference>
<dbReference type="InterPro" id="IPR001036">
    <property type="entry name" value="Acrflvin-R"/>
</dbReference>
<dbReference type="Gene3D" id="1.20.1640.10">
    <property type="entry name" value="Multidrug efflux transporter AcrB transmembrane domain"/>
    <property type="match status" value="1"/>
</dbReference>
<feature type="transmembrane region" description="Helical" evidence="1">
    <location>
        <begin position="29"/>
        <end position="47"/>
    </location>
</feature>
<proteinExistence type="predicted"/>
<keyword evidence="1" id="KW-0812">Transmembrane</keyword>
<keyword evidence="1" id="KW-0472">Membrane</keyword>
<dbReference type="Pfam" id="PF00873">
    <property type="entry name" value="ACR_tran"/>
    <property type="match status" value="1"/>
</dbReference>
<keyword evidence="1" id="KW-1133">Transmembrane helix</keyword>
<dbReference type="EMBL" id="AUZX01005155">
    <property type="protein sequence ID" value="EQD68821.1"/>
    <property type="molecule type" value="Genomic_DNA"/>
</dbReference>
<dbReference type="SUPFAM" id="SSF82693">
    <property type="entry name" value="Multidrug efflux transporter AcrB pore domain, PN1, PN2, PC1 and PC2 subdomains"/>
    <property type="match status" value="1"/>
</dbReference>
<evidence type="ECO:0000313" key="2">
    <source>
        <dbReference type="EMBL" id="EQD68821.1"/>
    </source>
</evidence>
<reference evidence="2" key="2">
    <citation type="journal article" date="2014" name="ISME J.">
        <title>Microbial stratification in low pH oxic and suboxic macroscopic growths along an acid mine drainage.</title>
        <authorList>
            <person name="Mendez-Garcia C."/>
            <person name="Mesa V."/>
            <person name="Sprenger R.R."/>
            <person name="Richter M."/>
            <person name="Diez M.S."/>
            <person name="Solano J."/>
            <person name="Bargiela R."/>
            <person name="Golyshina O.V."/>
            <person name="Manteca A."/>
            <person name="Ramos J.L."/>
            <person name="Gallego J.R."/>
            <person name="Llorente I."/>
            <person name="Martins Dos Santos V.A."/>
            <person name="Jensen O.N."/>
            <person name="Pelaez A.I."/>
            <person name="Sanchez J."/>
            <person name="Ferrer M."/>
        </authorList>
    </citation>
    <scope>NUCLEOTIDE SEQUENCE</scope>
</reference>
<evidence type="ECO:0000256" key="1">
    <source>
        <dbReference type="SAM" id="Phobius"/>
    </source>
</evidence>
<dbReference type="GO" id="GO:0016020">
    <property type="term" value="C:membrane"/>
    <property type="evidence" value="ECO:0007669"/>
    <property type="project" value="InterPro"/>
</dbReference>
<organism evidence="2">
    <name type="scientific">mine drainage metagenome</name>
    <dbReference type="NCBI Taxonomy" id="410659"/>
    <lineage>
        <taxon>unclassified sequences</taxon>
        <taxon>metagenomes</taxon>
        <taxon>ecological metagenomes</taxon>
    </lineage>
</organism>
<sequence>QRPVHRLAGERWVRHVYGRALVRGMRKPWLAAPIALGLLAVAGIGAWELPTAFLPHWDEGIFVVPFRTPDGTGVRETLQVGRDLMRIALKNPNVERASLVVGRGFGNPYATP</sequence>